<feature type="chain" id="PRO_5046858952" description="Lipoprotein" evidence="2">
    <location>
        <begin position="20"/>
        <end position="165"/>
    </location>
</feature>
<dbReference type="RefSeq" id="WP_218393069.1">
    <property type="nucleotide sequence ID" value="NZ_JAHUZE010000003.1"/>
</dbReference>
<evidence type="ECO:0000256" key="2">
    <source>
        <dbReference type="SAM" id="SignalP"/>
    </source>
</evidence>
<keyword evidence="4" id="KW-1185">Reference proteome</keyword>
<comment type="caution">
    <text evidence="3">The sequence shown here is derived from an EMBL/GenBank/DDBJ whole genome shotgun (WGS) entry which is preliminary data.</text>
</comment>
<protein>
    <recommendedName>
        <fullName evidence="5">Lipoprotein</fullName>
    </recommendedName>
</protein>
<evidence type="ECO:0000256" key="1">
    <source>
        <dbReference type="SAM" id="MobiDB-lite"/>
    </source>
</evidence>
<accession>A0ABS6T3Q6</accession>
<dbReference type="PROSITE" id="PS51257">
    <property type="entry name" value="PROKAR_LIPOPROTEIN"/>
    <property type="match status" value="1"/>
</dbReference>
<reference evidence="3 4" key="1">
    <citation type="submission" date="2021-05" db="EMBL/GenBank/DDBJ databases">
        <title>Culturable bacteria isolated from Daya Bay.</title>
        <authorList>
            <person name="Zheng W."/>
            <person name="Yu S."/>
            <person name="Huang Y."/>
        </authorList>
    </citation>
    <scope>NUCLEOTIDE SEQUENCE [LARGE SCALE GENOMIC DNA]</scope>
    <source>
        <strain evidence="3 4">DP4N28-5</strain>
    </source>
</reference>
<feature type="signal peptide" evidence="2">
    <location>
        <begin position="1"/>
        <end position="19"/>
    </location>
</feature>
<sequence length="165" mass="17279">MLSRIIGLIAVCAASPALALSCLPFGPVQAFEEADAAEDVYTVVHGSLAFDQAKAPESYEQSREQTGLGSESEPVTIPARVAGEALTREGFAGPWAADVTLEISCVGPWCGMVAPGDDVLMFLKRAGESYVLEVGACRSMAFGDARDEDLRAMEACLAGDCPSTE</sequence>
<proteinExistence type="predicted"/>
<dbReference type="Proteomes" id="UP000756530">
    <property type="component" value="Unassembled WGS sequence"/>
</dbReference>
<evidence type="ECO:0000313" key="4">
    <source>
        <dbReference type="Proteomes" id="UP000756530"/>
    </source>
</evidence>
<evidence type="ECO:0008006" key="5">
    <source>
        <dbReference type="Google" id="ProtNLM"/>
    </source>
</evidence>
<gene>
    <name evidence="3" type="ORF">KJP28_13175</name>
</gene>
<feature type="region of interest" description="Disordered" evidence="1">
    <location>
        <begin position="55"/>
        <end position="74"/>
    </location>
</feature>
<keyword evidence="2" id="KW-0732">Signal</keyword>
<evidence type="ECO:0000313" key="3">
    <source>
        <dbReference type="EMBL" id="MBV7379879.1"/>
    </source>
</evidence>
<dbReference type="EMBL" id="JAHUZE010000003">
    <property type="protein sequence ID" value="MBV7379879.1"/>
    <property type="molecule type" value="Genomic_DNA"/>
</dbReference>
<name>A0ABS6T3Q6_9RHOB</name>
<organism evidence="3 4">
    <name type="scientific">Maritimibacter dapengensis</name>
    <dbReference type="NCBI Taxonomy" id="2836868"/>
    <lineage>
        <taxon>Bacteria</taxon>
        <taxon>Pseudomonadati</taxon>
        <taxon>Pseudomonadota</taxon>
        <taxon>Alphaproteobacteria</taxon>
        <taxon>Rhodobacterales</taxon>
        <taxon>Roseobacteraceae</taxon>
        <taxon>Maritimibacter</taxon>
    </lineage>
</organism>